<evidence type="ECO:0000313" key="2">
    <source>
        <dbReference type="Proteomes" id="UP000001471"/>
    </source>
</evidence>
<reference evidence="2" key="1">
    <citation type="journal article" date="2013" name="G3 (Bethesda)">
        <title>Comparative genomics of a plant-pathogenic fungus, Pyrenophora tritici-repentis, reveals transduplication and the impact of repeat elements on pathogenicity and population divergence.</title>
        <authorList>
            <person name="Manning V.A."/>
            <person name="Pandelova I."/>
            <person name="Dhillon B."/>
            <person name="Wilhelm L.J."/>
            <person name="Goodwin S.B."/>
            <person name="Berlin A.M."/>
            <person name="Figueroa M."/>
            <person name="Freitag M."/>
            <person name="Hane J.K."/>
            <person name="Henrissat B."/>
            <person name="Holman W.H."/>
            <person name="Kodira C.D."/>
            <person name="Martin J."/>
            <person name="Oliver R.P."/>
            <person name="Robbertse B."/>
            <person name="Schackwitz W."/>
            <person name="Schwartz D.C."/>
            <person name="Spatafora J.W."/>
            <person name="Turgeon B.G."/>
            <person name="Yandava C."/>
            <person name="Young S."/>
            <person name="Zhou S."/>
            <person name="Zeng Q."/>
            <person name="Grigoriev I.V."/>
            <person name="Ma L.-J."/>
            <person name="Ciuffetti L.M."/>
        </authorList>
    </citation>
    <scope>NUCLEOTIDE SEQUENCE [LARGE SCALE GENOMIC DNA]</scope>
    <source>
        <strain evidence="2">Pt-1C-BFP</strain>
    </source>
</reference>
<sequence length="89" mass="9850">MSTVRLVAKIAMAAQRLHAKAKPWEGECKQRSIKHGHVSHIRIPFITHRESAHIIAQLEGVSDHNVPDGLAQILPPLNALDSTGKFKML</sequence>
<dbReference type="InParanoid" id="B2WK10"/>
<name>B2WK10_PYRTR</name>
<dbReference type="EMBL" id="DS231627">
    <property type="protein sequence ID" value="EDU43250.1"/>
    <property type="molecule type" value="Genomic_DNA"/>
</dbReference>
<organism evidence="1 2">
    <name type="scientific">Pyrenophora tritici-repentis (strain Pt-1C-BFP)</name>
    <name type="common">Wheat tan spot fungus</name>
    <name type="synonym">Drechslera tritici-repentis</name>
    <dbReference type="NCBI Taxonomy" id="426418"/>
    <lineage>
        <taxon>Eukaryota</taxon>
        <taxon>Fungi</taxon>
        <taxon>Dikarya</taxon>
        <taxon>Ascomycota</taxon>
        <taxon>Pezizomycotina</taxon>
        <taxon>Dothideomycetes</taxon>
        <taxon>Pleosporomycetidae</taxon>
        <taxon>Pleosporales</taxon>
        <taxon>Pleosporineae</taxon>
        <taxon>Pleosporaceae</taxon>
        <taxon>Pyrenophora</taxon>
    </lineage>
</organism>
<dbReference type="AlphaFoldDB" id="B2WK10"/>
<dbReference type="Proteomes" id="UP000001471">
    <property type="component" value="Unassembled WGS sequence"/>
</dbReference>
<gene>
    <name evidence="1" type="ORF">PTRG_10199</name>
</gene>
<evidence type="ECO:0000313" key="1">
    <source>
        <dbReference type="EMBL" id="EDU43250.1"/>
    </source>
</evidence>
<protein>
    <submittedName>
        <fullName evidence="1">Uncharacterized protein</fullName>
    </submittedName>
</protein>
<accession>B2WK10</accession>
<dbReference type="HOGENOM" id="CLU_2455859_0_0_1"/>
<proteinExistence type="predicted"/>